<dbReference type="SUPFAM" id="SSF55031">
    <property type="entry name" value="Bacterial exopeptidase dimerisation domain"/>
    <property type="match status" value="1"/>
</dbReference>
<comment type="cofactor">
    <cofactor evidence="2">
        <name>Mn(2+)</name>
        <dbReference type="ChEBI" id="CHEBI:29035"/>
    </cofactor>
    <text evidence="2">The Mn(2+) ion enhances activity.</text>
</comment>
<comment type="caution">
    <text evidence="4">The sequence shown here is derived from an EMBL/GenBank/DDBJ whole genome shotgun (WGS) entry which is preliminary data.</text>
</comment>
<dbReference type="EC" id="3.5.1.32" evidence="4"/>
<organism evidence="4 5">
    <name type="scientific">Pseudorhizobium flavum</name>
    <dbReference type="NCBI Taxonomy" id="1335061"/>
    <lineage>
        <taxon>Bacteria</taxon>
        <taxon>Pseudomonadati</taxon>
        <taxon>Pseudomonadota</taxon>
        <taxon>Alphaproteobacteria</taxon>
        <taxon>Hyphomicrobiales</taxon>
        <taxon>Rhizobiaceae</taxon>
        <taxon>Rhizobium/Agrobacterium group</taxon>
        <taxon>Pseudorhizobium</taxon>
    </lineage>
</organism>
<gene>
    <name evidence="4" type="ORF">HNQ75_004234</name>
</gene>
<feature type="domain" description="Peptidase M20 dimerisation" evidence="3">
    <location>
        <begin position="192"/>
        <end position="283"/>
    </location>
</feature>
<evidence type="ECO:0000313" key="4">
    <source>
        <dbReference type="EMBL" id="MBB6182245.1"/>
    </source>
</evidence>
<dbReference type="InterPro" id="IPR017439">
    <property type="entry name" value="Amidohydrolase"/>
</dbReference>
<dbReference type="InterPro" id="IPR002933">
    <property type="entry name" value="Peptidase_M20"/>
</dbReference>
<feature type="binding site" evidence="2">
    <location>
        <position position="106"/>
    </location>
    <ligand>
        <name>Mn(2+)</name>
        <dbReference type="ChEBI" id="CHEBI:29035"/>
        <label>2</label>
    </ligand>
</feature>
<dbReference type="PANTHER" id="PTHR11014:SF63">
    <property type="entry name" value="METALLOPEPTIDASE, PUTATIVE (AFU_ORTHOLOGUE AFUA_6G09600)-RELATED"/>
    <property type="match status" value="1"/>
</dbReference>
<dbReference type="PANTHER" id="PTHR11014">
    <property type="entry name" value="PEPTIDASE M20 FAMILY MEMBER"/>
    <property type="match status" value="1"/>
</dbReference>
<dbReference type="NCBIfam" id="TIGR01891">
    <property type="entry name" value="amidohydrolases"/>
    <property type="match status" value="1"/>
</dbReference>
<feature type="binding site" evidence="2">
    <location>
        <position position="363"/>
    </location>
    <ligand>
        <name>Mn(2+)</name>
        <dbReference type="ChEBI" id="CHEBI:29035"/>
        <label>2</label>
    </ligand>
</feature>
<name>A0A7W9Z1D5_9HYPH</name>
<keyword evidence="2" id="KW-0479">Metal-binding</keyword>
<accession>A0A7W9Z1D5</accession>
<proteinExistence type="predicted"/>
<feature type="binding site" evidence="2">
    <location>
        <position position="168"/>
    </location>
    <ligand>
        <name>Mn(2+)</name>
        <dbReference type="ChEBI" id="CHEBI:29035"/>
        <label>2</label>
    </ligand>
</feature>
<protein>
    <submittedName>
        <fullName evidence="4">Hippurate hydrolase</fullName>
        <ecNumber evidence="4">3.5.1.32</ecNumber>
    </submittedName>
</protein>
<dbReference type="Gene3D" id="3.40.630.10">
    <property type="entry name" value="Zn peptidases"/>
    <property type="match status" value="1"/>
</dbReference>
<dbReference type="GO" id="GO:0050118">
    <property type="term" value="F:N-acetyldiaminopimelate deacetylase activity"/>
    <property type="evidence" value="ECO:0007669"/>
    <property type="project" value="UniProtKB-ARBA"/>
</dbReference>
<dbReference type="FunFam" id="3.30.70.360:FF:000001">
    <property type="entry name" value="N-acetyldiaminopimelate deacetylase"/>
    <property type="match status" value="1"/>
</dbReference>
<dbReference type="Pfam" id="PF01546">
    <property type="entry name" value="Peptidase_M20"/>
    <property type="match status" value="1"/>
</dbReference>
<feature type="binding site" evidence="2">
    <location>
        <position position="108"/>
    </location>
    <ligand>
        <name>Mn(2+)</name>
        <dbReference type="ChEBI" id="CHEBI:29035"/>
        <label>2</label>
    </ligand>
</feature>
<sequence length="402" mass="43644">MNISLKHAEEFFQDRAEVHRSWRHHLHQHPEIAFQERDTSNFLVDRLSEMGLSVKQGFASTGVVASLYGAKPGPEIGFRADMDALPIEEQSSLPYKSRRPGVTHACGHDGHMAMLLAAADYLTTQATSVSGTVHFIFQPAEEAAGGGRVMVEEGLFDHAKCDLVFGLHNWPALRKGTLAVHEGPMMAAMDLFKVTLTGEGVHAALPHLGTDTIVAAGALTQAFQSIVSRAIDPHRQLVLSITQIHGGHSLNALPETVELHGTLRYFDNGIAAIAHRRMHEIVEGIARAHEVRIALDIRSQYPVTANDAQAAATMLEAATISPACAETVTDFAPSMASEDFAFMLAAKRGAYAWIGNGRTTALHNPEFDFNDEILPLGAQYWVALAATCQSSNETITKKGDRK</sequence>
<dbReference type="Proteomes" id="UP000535501">
    <property type="component" value="Unassembled WGS sequence"/>
</dbReference>
<dbReference type="GO" id="GO:0046872">
    <property type="term" value="F:metal ion binding"/>
    <property type="evidence" value="ECO:0007669"/>
    <property type="project" value="UniProtKB-KW"/>
</dbReference>
<dbReference type="InterPro" id="IPR036264">
    <property type="entry name" value="Bact_exopeptidase_dim_dom"/>
</dbReference>
<keyword evidence="1 4" id="KW-0378">Hydrolase</keyword>
<dbReference type="EMBL" id="JACHEJ010000023">
    <property type="protein sequence ID" value="MBB6182245.1"/>
    <property type="molecule type" value="Genomic_DNA"/>
</dbReference>
<feature type="binding site" evidence="2">
    <location>
        <position position="142"/>
    </location>
    <ligand>
        <name>Mn(2+)</name>
        <dbReference type="ChEBI" id="CHEBI:29035"/>
        <label>2</label>
    </ligand>
</feature>
<dbReference type="PIRSF" id="PIRSF005962">
    <property type="entry name" value="Pept_M20D_amidohydro"/>
    <property type="match status" value="1"/>
</dbReference>
<keyword evidence="2" id="KW-0464">Manganese</keyword>
<dbReference type="InterPro" id="IPR011650">
    <property type="entry name" value="Peptidase_M20_dimer"/>
</dbReference>
<reference evidence="4 5" key="1">
    <citation type="submission" date="2020-08" db="EMBL/GenBank/DDBJ databases">
        <title>Genomic Encyclopedia of Type Strains, Phase IV (KMG-IV): sequencing the most valuable type-strain genomes for metagenomic binning, comparative biology and taxonomic classification.</title>
        <authorList>
            <person name="Goeker M."/>
        </authorList>
    </citation>
    <scope>NUCLEOTIDE SEQUENCE [LARGE SCALE GENOMIC DNA]</scope>
    <source>
        <strain evidence="4 5">DSM 102134</strain>
    </source>
</reference>
<evidence type="ECO:0000313" key="5">
    <source>
        <dbReference type="Proteomes" id="UP000535501"/>
    </source>
</evidence>
<dbReference type="AlphaFoldDB" id="A0A7W9Z1D5"/>
<evidence type="ECO:0000256" key="2">
    <source>
        <dbReference type="PIRSR" id="PIRSR005962-1"/>
    </source>
</evidence>
<evidence type="ECO:0000259" key="3">
    <source>
        <dbReference type="Pfam" id="PF07687"/>
    </source>
</evidence>
<dbReference type="Gene3D" id="3.30.70.360">
    <property type="match status" value="1"/>
</dbReference>
<dbReference type="SUPFAM" id="SSF53187">
    <property type="entry name" value="Zn-dependent exopeptidases"/>
    <property type="match status" value="1"/>
</dbReference>
<dbReference type="GO" id="GO:0019877">
    <property type="term" value="P:diaminopimelate biosynthetic process"/>
    <property type="evidence" value="ECO:0007669"/>
    <property type="project" value="UniProtKB-ARBA"/>
</dbReference>
<evidence type="ECO:0000256" key="1">
    <source>
        <dbReference type="ARBA" id="ARBA00022801"/>
    </source>
</evidence>
<dbReference type="GO" id="GO:0047980">
    <property type="term" value="F:hippurate hydrolase activity"/>
    <property type="evidence" value="ECO:0007669"/>
    <property type="project" value="UniProtKB-EC"/>
</dbReference>
<dbReference type="RefSeq" id="WP_077548242.1">
    <property type="nucleotide sequence ID" value="NZ_JACHEJ010000023.1"/>
</dbReference>
<dbReference type="Pfam" id="PF07687">
    <property type="entry name" value="M20_dimer"/>
    <property type="match status" value="1"/>
</dbReference>
<keyword evidence="5" id="KW-1185">Reference proteome</keyword>